<sequence>MASPDAWLGLARRAGRIAVGRVACRQALRDRRAAALVVAQDASDAAKRHWARVAPRHGVPVVLWGDMRRLARALGAPGQPGVVAILDRAMAQNFLASVNECVEDARGRRPSECRSDVP</sequence>
<dbReference type="Pfam" id="PF01248">
    <property type="entry name" value="Ribosomal_L7Ae"/>
    <property type="match status" value="1"/>
</dbReference>
<protein>
    <submittedName>
        <fullName evidence="2">Ribosomal L7Ae/L30e/S12e/Gadd45 family protein</fullName>
    </submittedName>
</protein>
<dbReference type="SUPFAM" id="SSF55315">
    <property type="entry name" value="L30e-like"/>
    <property type="match status" value="1"/>
</dbReference>
<dbReference type="InterPro" id="IPR029064">
    <property type="entry name" value="Ribosomal_eL30-like_sf"/>
</dbReference>
<dbReference type="Gene3D" id="3.30.1330.30">
    <property type="match status" value="1"/>
</dbReference>
<feature type="domain" description="Ribosomal protein eL8/eL30/eS12/Gadd45" evidence="1">
    <location>
        <begin position="7"/>
        <end position="91"/>
    </location>
</feature>
<reference evidence="3" key="1">
    <citation type="submission" date="2023-12" db="EMBL/GenBank/DDBJ databases">
        <title>Novel isolates from deep terrestrial aquifers shed light on the physiology and ecology of the class Limnochordia.</title>
        <authorList>
            <person name="Karnachuk O.V."/>
            <person name="Lukina A.P."/>
            <person name="Avakyan M.R."/>
            <person name="Kadnikov V."/>
            <person name="Begmatov S."/>
            <person name="Beletsky A.V."/>
            <person name="Mardanov A.V."/>
            <person name="Ravin N.V."/>
        </authorList>
    </citation>
    <scope>NUCLEOTIDE SEQUENCE [LARGE SCALE GENOMIC DNA]</scope>
    <source>
        <strain evidence="3">LN</strain>
    </source>
</reference>
<dbReference type="EMBL" id="CP141614">
    <property type="protein sequence ID" value="WRP13303.1"/>
    <property type="molecule type" value="Genomic_DNA"/>
</dbReference>
<organism evidence="2 3">
    <name type="scientific">Geochorda subterranea</name>
    <dbReference type="NCBI Taxonomy" id="3109564"/>
    <lineage>
        <taxon>Bacteria</taxon>
        <taxon>Bacillati</taxon>
        <taxon>Bacillota</taxon>
        <taxon>Limnochordia</taxon>
        <taxon>Limnochordales</taxon>
        <taxon>Geochordaceae</taxon>
        <taxon>Geochorda</taxon>
    </lineage>
</organism>
<keyword evidence="3" id="KW-1185">Reference proteome</keyword>
<evidence type="ECO:0000259" key="1">
    <source>
        <dbReference type="Pfam" id="PF01248"/>
    </source>
</evidence>
<gene>
    <name evidence="2" type="ORF">VLY81_07515</name>
</gene>
<dbReference type="Proteomes" id="UP001333102">
    <property type="component" value="Chromosome"/>
</dbReference>
<proteinExistence type="predicted"/>
<evidence type="ECO:0000313" key="2">
    <source>
        <dbReference type="EMBL" id="WRP13303.1"/>
    </source>
</evidence>
<dbReference type="InterPro" id="IPR004038">
    <property type="entry name" value="Ribosomal_eL8/eL30/eS12/Gad45"/>
</dbReference>
<dbReference type="RefSeq" id="WP_324667548.1">
    <property type="nucleotide sequence ID" value="NZ_CP141614.1"/>
</dbReference>
<name>A0ABZ1BLC0_9FIRM</name>
<accession>A0ABZ1BLC0</accession>
<evidence type="ECO:0000313" key="3">
    <source>
        <dbReference type="Proteomes" id="UP001333102"/>
    </source>
</evidence>